<dbReference type="Proteomes" id="UP001221757">
    <property type="component" value="Unassembled WGS sequence"/>
</dbReference>
<feature type="region of interest" description="Disordered" evidence="1">
    <location>
        <begin position="56"/>
        <end position="112"/>
    </location>
</feature>
<gene>
    <name evidence="2" type="ORF">B0H17DRAFT_1136043</name>
</gene>
<reference evidence="2" key="1">
    <citation type="submission" date="2023-03" db="EMBL/GenBank/DDBJ databases">
        <title>Massive genome expansion in bonnet fungi (Mycena s.s.) driven by repeated elements and novel gene families across ecological guilds.</title>
        <authorList>
            <consortium name="Lawrence Berkeley National Laboratory"/>
            <person name="Harder C.B."/>
            <person name="Miyauchi S."/>
            <person name="Viragh M."/>
            <person name="Kuo A."/>
            <person name="Thoen E."/>
            <person name="Andreopoulos B."/>
            <person name="Lu D."/>
            <person name="Skrede I."/>
            <person name="Drula E."/>
            <person name="Henrissat B."/>
            <person name="Morin E."/>
            <person name="Kohler A."/>
            <person name="Barry K."/>
            <person name="LaButti K."/>
            <person name="Morin E."/>
            <person name="Salamov A."/>
            <person name="Lipzen A."/>
            <person name="Mereny Z."/>
            <person name="Hegedus B."/>
            <person name="Baldrian P."/>
            <person name="Stursova M."/>
            <person name="Weitz H."/>
            <person name="Taylor A."/>
            <person name="Grigoriev I.V."/>
            <person name="Nagy L.G."/>
            <person name="Martin F."/>
            <person name="Kauserud H."/>
        </authorList>
    </citation>
    <scope>NUCLEOTIDE SEQUENCE</scope>
    <source>
        <strain evidence="2">CBHHK067</strain>
    </source>
</reference>
<evidence type="ECO:0000313" key="3">
    <source>
        <dbReference type="Proteomes" id="UP001221757"/>
    </source>
</evidence>
<feature type="non-terminal residue" evidence="2">
    <location>
        <position position="1"/>
    </location>
</feature>
<name>A0AAD7GGZ8_MYCRO</name>
<dbReference type="AlphaFoldDB" id="A0AAD7GGZ8"/>
<protein>
    <submittedName>
        <fullName evidence="2">Uncharacterized protein</fullName>
    </submittedName>
</protein>
<evidence type="ECO:0000313" key="2">
    <source>
        <dbReference type="EMBL" id="KAJ7687682.1"/>
    </source>
</evidence>
<feature type="region of interest" description="Disordered" evidence="1">
    <location>
        <begin position="1"/>
        <end position="31"/>
    </location>
</feature>
<proteinExistence type="predicted"/>
<dbReference type="EMBL" id="JARKIE010000085">
    <property type="protein sequence ID" value="KAJ7687682.1"/>
    <property type="molecule type" value="Genomic_DNA"/>
</dbReference>
<sequence>MDSNKVWRRASPTAPPPPLFDTQPTGALKSGDSGVEAIANAMKPSYASAVAGLAGASRAGNNSPELPSFSDEVIGGDYGLGPASFEHEDGGEWTPVTRKTSHSHRERSTSRG</sequence>
<accession>A0AAD7GGZ8</accession>
<evidence type="ECO:0000256" key="1">
    <source>
        <dbReference type="SAM" id="MobiDB-lite"/>
    </source>
</evidence>
<comment type="caution">
    <text evidence="2">The sequence shown here is derived from an EMBL/GenBank/DDBJ whole genome shotgun (WGS) entry which is preliminary data.</text>
</comment>
<keyword evidence="3" id="KW-1185">Reference proteome</keyword>
<organism evidence="2 3">
    <name type="scientific">Mycena rosella</name>
    <name type="common">Pink bonnet</name>
    <name type="synonym">Agaricus rosellus</name>
    <dbReference type="NCBI Taxonomy" id="1033263"/>
    <lineage>
        <taxon>Eukaryota</taxon>
        <taxon>Fungi</taxon>
        <taxon>Dikarya</taxon>
        <taxon>Basidiomycota</taxon>
        <taxon>Agaricomycotina</taxon>
        <taxon>Agaricomycetes</taxon>
        <taxon>Agaricomycetidae</taxon>
        <taxon>Agaricales</taxon>
        <taxon>Marasmiineae</taxon>
        <taxon>Mycenaceae</taxon>
        <taxon>Mycena</taxon>
    </lineage>
</organism>